<keyword evidence="7 11" id="KW-0378">Hydrolase</keyword>
<accession>A0AAE1X020</accession>
<keyword evidence="13" id="KW-1185">Reference proteome</keyword>
<proteinExistence type="inferred from homology"/>
<name>A0AAE1X020_9LAMI</name>
<evidence type="ECO:0000256" key="6">
    <source>
        <dbReference type="ARBA" id="ARBA00022729"/>
    </source>
</evidence>
<dbReference type="InterPro" id="IPR033124">
    <property type="entry name" value="Ser_caboxypep_his_AS"/>
</dbReference>
<dbReference type="GO" id="GO:0005773">
    <property type="term" value="C:vacuole"/>
    <property type="evidence" value="ECO:0007669"/>
    <property type="project" value="TreeGrafter"/>
</dbReference>
<comment type="function">
    <text evidence="10">Probable carboxypeptidase.</text>
</comment>
<dbReference type="InterPro" id="IPR029058">
    <property type="entry name" value="AB_hydrolase_fold"/>
</dbReference>
<keyword evidence="6 11" id="KW-0732">Signal</keyword>
<dbReference type="GO" id="GO:0004185">
    <property type="term" value="F:serine-type carboxypeptidase activity"/>
    <property type="evidence" value="ECO:0007669"/>
    <property type="project" value="UniProtKB-UniRule"/>
</dbReference>
<evidence type="ECO:0000256" key="1">
    <source>
        <dbReference type="ARBA" id="ARBA00004613"/>
    </source>
</evidence>
<dbReference type="SUPFAM" id="SSF53474">
    <property type="entry name" value="alpha/beta-Hydrolases"/>
    <property type="match status" value="1"/>
</dbReference>
<evidence type="ECO:0000256" key="5">
    <source>
        <dbReference type="ARBA" id="ARBA00022670"/>
    </source>
</evidence>
<dbReference type="EMBL" id="JACGWL010000005">
    <property type="protein sequence ID" value="KAK4402581.1"/>
    <property type="molecule type" value="Genomic_DNA"/>
</dbReference>
<reference evidence="12" key="2">
    <citation type="journal article" date="2024" name="Plant">
        <title>Genomic evolution and insights into agronomic trait innovations of Sesamum species.</title>
        <authorList>
            <person name="Miao H."/>
            <person name="Wang L."/>
            <person name="Qu L."/>
            <person name="Liu H."/>
            <person name="Sun Y."/>
            <person name="Le M."/>
            <person name="Wang Q."/>
            <person name="Wei S."/>
            <person name="Zheng Y."/>
            <person name="Lin W."/>
            <person name="Duan Y."/>
            <person name="Cao H."/>
            <person name="Xiong S."/>
            <person name="Wang X."/>
            <person name="Wei L."/>
            <person name="Li C."/>
            <person name="Ma Q."/>
            <person name="Ju M."/>
            <person name="Zhao R."/>
            <person name="Li G."/>
            <person name="Mu C."/>
            <person name="Tian Q."/>
            <person name="Mei H."/>
            <person name="Zhang T."/>
            <person name="Gao T."/>
            <person name="Zhang H."/>
        </authorList>
    </citation>
    <scope>NUCLEOTIDE SEQUENCE</scope>
    <source>
        <strain evidence="12">K16</strain>
    </source>
</reference>
<protein>
    <recommendedName>
        <fullName evidence="11">Carboxypeptidase</fullName>
        <ecNumber evidence="11">3.4.16.-</ecNumber>
    </recommendedName>
</protein>
<dbReference type="FunFam" id="3.40.50.1820:FF:000453">
    <property type="entry name" value="Carboxypeptidase"/>
    <property type="match status" value="1"/>
</dbReference>
<evidence type="ECO:0000256" key="8">
    <source>
        <dbReference type="ARBA" id="ARBA00023157"/>
    </source>
</evidence>
<dbReference type="FunFam" id="3.40.50.11320:FF:000004">
    <property type="entry name" value="Carboxypeptidase"/>
    <property type="match status" value="1"/>
</dbReference>
<keyword evidence="4 11" id="KW-0121">Carboxypeptidase</keyword>
<organism evidence="12 13">
    <name type="scientific">Sesamum angolense</name>
    <dbReference type="NCBI Taxonomy" id="2727404"/>
    <lineage>
        <taxon>Eukaryota</taxon>
        <taxon>Viridiplantae</taxon>
        <taxon>Streptophyta</taxon>
        <taxon>Embryophyta</taxon>
        <taxon>Tracheophyta</taxon>
        <taxon>Spermatophyta</taxon>
        <taxon>Magnoliopsida</taxon>
        <taxon>eudicotyledons</taxon>
        <taxon>Gunneridae</taxon>
        <taxon>Pentapetalae</taxon>
        <taxon>asterids</taxon>
        <taxon>lamiids</taxon>
        <taxon>Lamiales</taxon>
        <taxon>Pedaliaceae</taxon>
        <taxon>Sesamum</taxon>
    </lineage>
</organism>
<evidence type="ECO:0000256" key="10">
    <source>
        <dbReference type="ARBA" id="ARBA00037399"/>
    </source>
</evidence>
<dbReference type="Pfam" id="PF00450">
    <property type="entry name" value="Peptidase_S10"/>
    <property type="match status" value="1"/>
</dbReference>
<dbReference type="PANTHER" id="PTHR11802">
    <property type="entry name" value="SERINE PROTEASE FAMILY S10 SERINE CARBOXYPEPTIDASE"/>
    <property type="match status" value="1"/>
</dbReference>
<evidence type="ECO:0000256" key="9">
    <source>
        <dbReference type="ARBA" id="ARBA00023180"/>
    </source>
</evidence>
<evidence type="ECO:0000256" key="7">
    <source>
        <dbReference type="ARBA" id="ARBA00022801"/>
    </source>
</evidence>
<sequence length="466" mass="52524">MAAIVKMVAFMALFGQVCFSMKWDDSFSQLSVADRISQLPGQPRVSFQQFSGYVNVDEKEERALFYYFVEAETDPASKPLVLWLNGGPGCSSLGVGAFSENGPFRPSGNAALVRNEYSWNKEANILYLESPIGVGFSYSANSSSYEGVNDKITARDNLVFLQNWFLKFPQYRNRSLYITGESYAGHYIPQLVELMLHFNKKEKIFNLKGIALGNPVLEFATDFNSRAEFFWSHGLISDTTYKLFTSACNYSRYVSEYYRGSLSPICSKVMSLVTTETSRFVDKYDVTLDVCISSVLSQSKVLSPQQVTENIDVCVEDETVNYLNRRDVRNALHARLVGVDRWLVCSNILDYELLDIEIPTINVVGRIIEAGIPVLVYSGDQDSVIPLTGSRKLVHRLARELKLRTTTPYRVWFAGMQVGGWTQVYGNILSFATVRGASHEAPFSQPERSLVLFKAFLEGRPLPEEF</sequence>
<dbReference type="AlphaFoldDB" id="A0AAE1X020"/>
<keyword evidence="3" id="KW-0964">Secreted</keyword>
<evidence type="ECO:0000313" key="12">
    <source>
        <dbReference type="EMBL" id="KAK4402581.1"/>
    </source>
</evidence>
<comment type="caution">
    <text evidence="12">The sequence shown here is derived from an EMBL/GenBank/DDBJ whole genome shotgun (WGS) entry which is preliminary data.</text>
</comment>
<dbReference type="GO" id="GO:0005576">
    <property type="term" value="C:extracellular region"/>
    <property type="evidence" value="ECO:0007669"/>
    <property type="project" value="UniProtKB-SubCell"/>
</dbReference>
<comment type="subcellular location">
    <subcellularLocation>
        <location evidence="1">Secreted</location>
    </subcellularLocation>
</comment>
<keyword evidence="8" id="KW-1015">Disulfide bond</keyword>
<feature type="chain" id="PRO_5041773453" description="Carboxypeptidase" evidence="11">
    <location>
        <begin position="21"/>
        <end position="466"/>
    </location>
</feature>
<dbReference type="InterPro" id="IPR001563">
    <property type="entry name" value="Peptidase_S10"/>
</dbReference>
<dbReference type="PRINTS" id="PR00724">
    <property type="entry name" value="CRBOXYPTASEC"/>
</dbReference>
<gene>
    <name evidence="12" type="ORF">Sango_0998800</name>
</gene>
<dbReference type="PROSITE" id="PS00560">
    <property type="entry name" value="CARBOXYPEPT_SER_HIS"/>
    <property type="match status" value="1"/>
</dbReference>
<evidence type="ECO:0000256" key="11">
    <source>
        <dbReference type="RuleBase" id="RU361156"/>
    </source>
</evidence>
<dbReference type="PANTHER" id="PTHR11802:SF435">
    <property type="entry name" value="SERINE CARBOXYPEPTIDASE-LIKE 46"/>
    <property type="match status" value="1"/>
</dbReference>
<dbReference type="GO" id="GO:0006508">
    <property type="term" value="P:proteolysis"/>
    <property type="evidence" value="ECO:0007669"/>
    <property type="project" value="UniProtKB-KW"/>
</dbReference>
<dbReference type="Gene3D" id="3.40.50.11320">
    <property type="match status" value="1"/>
</dbReference>
<evidence type="ECO:0000256" key="2">
    <source>
        <dbReference type="ARBA" id="ARBA00009431"/>
    </source>
</evidence>
<comment type="similarity">
    <text evidence="2 11">Belongs to the peptidase S10 family.</text>
</comment>
<dbReference type="Gene3D" id="3.40.50.1820">
    <property type="entry name" value="alpha/beta hydrolase"/>
    <property type="match status" value="1"/>
</dbReference>
<evidence type="ECO:0000256" key="3">
    <source>
        <dbReference type="ARBA" id="ARBA00022525"/>
    </source>
</evidence>
<dbReference type="PROSITE" id="PS00131">
    <property type="entry name" value="CARBOXYPEPT_SER_SER"/>
    <property type="match status" value="1"/>
</dbReference>
<feature type="signal peptide" evidence="11">
    <location>
        <begin position="1"/>
        <end position="20"/>
    </location>
</feature>
<evidence type="ECO:0000313" key="13">
    <source>
        <dbReference type="Proteomes" id="UP001289374"/>
    </source>
</evidence>
<evidence type="ECO:0000256" key="4">
    <source>
        <dbReference type="ARBA" id="ARBA00022645"/>
    </source>
</evidence>
<keyword evidence="9" id="KW-0325">Glycoprotein</keyword>
<dbReference type="EC" id="3.4.16.-" evidence="11"/>
<dbReference type="Proteomes" id="UP001289374">
    <property type="component" value="Unassembled WGS sequence"/>
</dbReference>
<reference evidence="12" key="1">
    <citation type="submission" date="2020-06" db="EMBL/GenBank/DDBJ databases">
        <authorList>
            <person name="Li T."/>
            <person name="Hu X."/>
            <person name="Zhang T."/>
            <person name="Song X."/>
            <person name="Zhang H."/>
            <person name="Dai N."/>
            <person name="Sheng W."/>
            <person name="Hou X."/>
            <person name="Wei L."/>
        </authorList>
    </citation>
    <scope>NUCLEOTIDE SEQUENCE</scope>
    <source>
        <strain evidence="12">K16</strain>
        <tissue evidence="12">Leaf</tissue>
    </source>
</reference>
<keyword evidence="5 11" id="KW-0645">Protease</keyword>
<dbReference type="InterPro" id="IPR018202">
    <property type="entry name" value="Ser_caboxypep_ser_AS"/>
</dbReference>
<dbReference type="Gene3D" id="6.10.250.940">
    <property type="match status" value="1"/>
</dbReference>